<organism evidence="9 10">
    <name type="scientific">Seminavis robusta</name>
    <dbReference type="NCBI Taxonomy" id="568900"/>
    <lineage>
        <taxon>Eukaryota</taxon>
        <taxon>Sar</taxon>
        <taxon>Stramenopiles</taxon>
        <taxon>Ochrophyta</taxon>
        <taxon>Bacillariophyta</taxon>
        <taxon>Bacillariophyceae</taxon>
        <taxon>Bacillariophycidae</taxon>
        <taxon>Naviculales</taxon>
        <taxon>Naviculaceae</taxon>
        <taxon>Seminavis</taxon>
    </lineage>
</organism>
<proteinExistence type="inferred from homology"/>
<feature type="region of interest" description="Disordered" evidence="6">
    <location>
        <begin position="733"/>
        <end position="753"/>
    </location>
</feature>
<dbReference type="Gene3D" id="3.40.50.1820">
    <property type="entry name" value="alpha/beta hydrolase"/>
    <property type="match status" value="1"/>
</dbReference>
<comment type="similarity">
    <text evidence="1 5">Belongs to the peptidase S9A family.</text>
</comment>
<evidence type="ECO:0000259" key="7">
    <source>
        <dbReference type="Pfam" id="PF00326"/>
    </source>
</evidence>
<dbReference type="AlphaFoldDB" id="A0A9N8HUS2"/>
<dbReference type="SUPFAM" id="SSF53474">
    <property type="entry name" value="alpha/beta-Hydrolases"/>
    <property type="match status" value="1"/>
</dbReference>
<feature type="region of interest" description="Disordered" evidence="6">
    <location>
        <begin position="700"/>
        <end position="721"/>
    </location>
</feature>
<protein>
    <recommendedName>
        <fullName evidence="5">Prolyl endopeptidase</fullName>
        <ecNumber evidence="5">3.4.21.-</ecNumber>
    </recommendedName>
</protein>
<evidence type="ECO:0000313" key="9">
    <source>
        <dbReference type="EMBL" id="CAB9528113.1"/>
    </source>
</evidence>
<keyword evidence="3 5" id="KW-0378">Hydrolase</keyword>
<dbReference type="InterPro" id="IPR051167">
    <property type="entry name" value="Prolyl_oligopep/macrocyclase"/>
</dbReference>
<evidence type="ECO:0000256" key="6">
    <source>
        <dbReference type="SAM" id="MobiDB-lite"/>
    </source>
</evidence>
<sequence length="753" mass="83303">MKFNTAAIAILSTSLGLFAKAENRHRARSLTERSNNPKQTDLSTNDPYIWLEDLESESSQKWVTGQTNSTTSTILNLIQTTPPDDEWLASSMPIVGEDNPGYSRHFSVIGNNIYDVSGRSNMWQRVPVESFLDSTSTAQWEDVFNMTEINTEEGLFFTGADCILPEAPRCMLSFAGDYSDSTEIREFDVETKSFVDGGFVLPRGKHLITWKDKDTLFVSSPTIPSFRTKGGYSRVLRQWKRGTPLESASIVFQGNEDDFAVAGASFFSAEDATPARFLMGHMVIWTGGDWAVDGQFYNAGSLLAIQFESFLKGDRTFEVLFQPDPEVALDKLSEHGGDDCLVYTTLDNVINRMYRVTVDVAGRWKQIEIQLPGQGAADVVGHSGQATFFTYSNFLTPQGLFVADNDGRTRELGSNAPSFNAAGAKVEQYFAVSKDGTNIPYFIIKPANYEANGDNPTLLTAYGGFGISTKNEYDGSLGTFWTSRGGVVVHANIRGGGEFGPEWHQAAVKENRQNQFDDLISVAEDLIARKVTSPHRLGLQGGSQGGTLVAATVLQRPDLFGAVACHVPLLDMKRYNKLTIGSIWEEEYGNPDTDDWKRFMSSWSPYHNVFPNKKYPPILFQTSTDDETCHPGHTRKMVAKMQAMGHPAYFLEGSVGGHSSSMFLGQSQSFLWQTLNKQEFEEEDSTTLVTAAAKQLLRGKSALVSPHHEKPTKGTSSSKAEIDWAKALDNLSNRLQQSSRSSRQMDKKVLPVA</sequence>
<dbReference type="GO" id="GO:0006508">
    <property type="term" value="P:proteolysis"/>
    <property type="evidence" value="ECO:0007669"/>
    <property type="project" value="UniProtKB-KW"/>
</dbReference>
<dbReference type="Proteomes" id="UP001153069">
    <property type="component" value="Unassembled WGS sequence"/>
</dbReference>
<dbReference type="Pfam" id="PF02897">
    <property type="entry name" value="Peptidase_S9_N"/>
    <property type="match status" value="1"/>
</dbReference>
<feature type="compositionally biased region" description="Basic and acidic residues" evidence="6">
    <location>
        <begin position="743"/>
        <end position="753"/>
    </location>
</feature>
<keyword evidence="4 5" id="KW-0720">Serine protease</keyword>
<keyword evidence="2 5" id="KW-0645">Protease</keyword>
<evidence type="ECO:0000313" key="10">
    <source>
        <dbReference type="Proteomes" id="UP001153069"/>
    </source>
</evidence>
<dbReference type="PANTHER" id="PTHR42881:SF13">
    <property type="entry name" value="PROLYL ENDOPEPTIDASE"/>
    <property type="match status" value="1"/>
</dbReference>
<evidence type="ECO:0000256" key="2">
    <source>
        <dbReference type="ARBA" id="ARBA00022670"/>
    </source>
</evidence>
<comment type="caution">
    <text evidence="9">The sequence shown here is derived from an EMBL/GenBank/DDBJ whole genome shotgun (WGS) entry which is preliminary data.</text>
</comment>
<name>A0A9N8HUS2_9STRA</name>
<reference evidence="9" key="1">
    <citation type="submission" date="2020-06" db="EMBL/GenBank/DDBJ databases">
        <authorList>
            <consortium name="Plant Systems Biology data submission"/>
        </authorList>
    </citation>
    <scope>NUCLEOTIDE SEQUENCE</scope>
    <source>
        <strain evidence="9">D6</strain>
    </source>
</reference>
<evidence type="ECO:0000256" key="3">
    <source>
        <dbReference type="ARBA" id="ARBA00022801"/>
    </source>
</evidence>
<evidence type="ECO:0000256" key="1">
    <source>
        <dbReference type="ARBA" id="ARBA00005228"/>
    </source>
</evidence>
<dbReference type="GO" id="GO:0070012">
    <property type="term" value="F:oligopeptidase activity"/>
    <property type="evidence" value="ECO:0007669"/>
    <property type="project" value="TreeGrafter"/>
</dbReference>
<evidence type="ECO:0000256" key="4">
    <source>
        <dbReference type="ARBA" id="ARBA00022825"/>
    </source>
</evidence>
<keyword evidence="10" id="KW-1185">Reference proteome</keyword>
<evidence type="ECO:0000259" key="8">
    <source>
        <dbReference type="Pfam" id="PF02897"/>
    </source>
</evidence>
<dbReference type="GO" id="GO:0004252">
    <property type="term" value="F:serine-type endopeptidase activity"/>
    <property type="evidence" value="ECO:0007669"/>
    <property type="project" value="UniProtKB-UniRule"/>
</dbReference>
<feature type="domain" description="Peptidase S9A N-terminal" evidence="8">
    <location>
        <begin position="40"/>
        <end position="265"/>
    </location>
</feature>
<gene>
    <name evidence="9" type="ORF">SEMRO_2149_G316620.1</name>
</gene>
<dbReference type="InterPro" id="IPR002470">
    <property type="entry name" value="Peptidase_S9A"/>
</dbReference>
<dbReference type="PRINTS" id="PR00862">
    <property type="entry name" value="PROLIGOPTASE"/>
</dbReference>
<feature type="compositionally biased region" description="Low complexity" evidence="6">
    <location>
        <begin position="733"/>
        <end position="742"/>
    </location>
</feature>
<feature type="domain" description="Peptidase S9 prolyl oligopeptidase catalytic" evidence="7">
    <location>
        <begin position="480"/>
        <end position="659"/>
    </location>
</feature>
<dbReference type="EC" id="3.4.21.-" evidence="5"/>
<accession>A0A9N8HUS2</accession>
<evidence type="ECO:0000256" key="5">
    <source>
        <dbReference type="RuleBase" id="RU368024"/>
    </source>
</evidence>
<dbReference type="SUPFAM" id="SSF50993">
    <property type="entry name" value="Peptidase/esterase 'gauge' domain"/>
    <property type="match status" value="1"/>
</dbReference>
<dbReference type="EMBL" id="CAICTM010002147">
    <property type="protein sequence ID" value="CAB9528113.1"/>
    <property type="molecule type" value="Genomic_DNA"/>
</dbReference>
<dbReference type="GO" id="GO:0005829">
    <property type="term" value="C:cytosol"/>
    <property type="evidence" value="ECO:0007669"/>
    <property type="project" value="TreeGrafter"/>
</dbReference>
<dbReference type="InterPro" id="IPR023302">
    <property type="entry name" value="Pept_S9A_N"/>
</dbReference>
<dbReference type="InterPro" id="IPR001375">
    <property type="entry name" value="Peptidase_S9_cat"/>
</dbReference>
<dbReference type="PANTHER" id="PTHR42881">
    <property type="entry name" value="PROLYL ENDOPEPTIDASE"/>
    <property type="match status" value="1"/>
</dbReference>
<dbReference type="InterPro" id="IPR029058">
    <property type="entry name" value="AB_hydrolase_fold"/>
</dbReference>
<dbReference type="Pfam" id="PF00326">
    <property type="entry name" value="Peptidase_S9"/>
    <property type="match status" value="1"/>
</dbReference>
<dbReference type="OrthoDB" id="248387at2759"/>